<name>A0ABS1PSQ2_9ACTN</name>
<accession>A0ABS1PSQ2</accession>
<protein>
    <submittedName>
        <fullName evidence="3">DUF4097 family beta strand repeat protein</fullName>
    </submittedName>
</protein>
<dbReference type="RefSeq" id="WP_201853251.1">
    <property type="nucleotide sequence ID" value="NZ_JAERRG010000009.1"/>
</dbReference>
<evidence type="ECO:0000313" key="4">
    <source>
        <dbReference type="Proteomes" id="UP000621510"/>
    </source>
</evidence>
<evidence type="ECO:0000256" key="1">
    <source>
        <dbReference type="SAM" id="MobiDB-lite"/>
    </source>
</evidence>
<dbReference type="EMBL" id="JAERRG010000009">
    <property type="protein sequence ID" value="MBL1115460.1"/>
    <property type="molecule type" value="Genomic_DNA"/>
</dbReference>
<feature type="compositionally biased region" description="Polar residues" evidence="1">
    <location>
        <begin position="260"/>
        <end position="270"/>
    </location>
</feature>
<keyword evidence="4" id="KW-1185">Reference proteome</keyword>
<reference evidence="3 4" key="1">
    <citation type="submission" date="2021-01" db="EMBL/GenBank/DDBJ databases">
        <title>WGS of actinomycetes isolated from Thailand.</title>
        <authorList>
            <person name="Thawai C."/>
        </authorList>
    </citation>
    <scope>NUCLEOTIDE SEQUENCE [LARGE SCALE GENOMIC DNA]</scope>
    <source>
        <strain evidence="3 4">CA3R110</strain>
    </source>
</reference>
<feature type="domain" description="DUF4097" evidence="2">
    <location>
        <begin position="150"/>
        <end position="272"/>
    </location>
</feature>
<proteinExistence type="predicted"/>
<sequence>MSTSQTFTATAAGAIWTDIISHVGTVNVTVDRSLKHAVITVSTGDDDGPLADAVRNTTKKESRYQGLDCLTIRVPEVQGNVMTMGNSTFRFSGGNTVIGQNFGVVSGSVTGMTISDDDVIIGGRKIVENGRVMTEQGTVVSGGGMGTITVDMKLPSDQSSLRLNTTSADLTVRGGLQVLDIHSVSGDVQADGVNTLRGDTTSGDFGVDRVEARVDVTSVSGDIEIGTYNGSEFRANTVSGDVHVTATSAATGSIDAHTVSGNVSTRGTSNLHERVSTVSGRHRSR</sequence>
<dbReference type="InterPro" id="IPR025164">
    <property type="entry name" value="Toastrack_DUF4097"/>
</dbReference>
<evidence type="ECO:0000259" key="2">
    <source>
        <dbReference type="Pfam" id="PF13349"/>
    </source>
</evidence>
<comment type="caution">
    <text evidence="3">The sequence shown here is derived from an EMBL/GenBank/DDBJ whole genome shotgun (WGS) entry which is preliminary data.</text>
</comment>
<dbReference type="Pfam" id="PF13349">
    <property type="entry name" value="DUF4097"/>
    <property type="match status" value="1"/>
</dbReference>
<evidence type="ECO:0000313" key="3">
    <source>
        <dbReference type="EMBL" id="MBL1115460.1"/>
    </source>
</evidence>
<organism evidence="3 4">
    <name type="scientific">Streptomyces endocoffeicus</name>
    <dbReference type="NCBI Taxonomy" id="2898945"/>
    <lineage>
        <taxon>Bacteria</taxon>
        <taxon>Bacillati</taxon>
        <taxon>Actinomycetota</taxon>
        <taxon>Actinomycetes</taxon>
        <taxon>Kitasatosporales</taxon>
        <taxon>Streptomycetaceae</taxon>
        <taxon>Streptomyces</taxon>
    </lineage>
</organism>
<gene>
    <name evidence="3" type="ORF">JK364_24110</name>
</gene>
<dbReference type="Proteomes" id="UP000621510">
    <property type="component" value="Unassembled WGS sequence"/>
</dbReference>
<feature type="region of interest" description="Disordered" evidence="1">
    <location>
        <begin position="260"/>
        <end position="285"/>
    </location>
</feature>